<name>A0A1C7NDK3_9FUNG</name>
<sequence>MPRASTIIAGAALVTALTYQSRINLITHTAQIQKEIDHVKDKSDSITRKANEPPTRLSLQRSPSPVERFVDNTSLYYKARLIPSVKEAWNAQVMQFTFALIQSDLPKKCSQFVQRNVFGKQDTI</sequence>
<accession>A0A1C7NDK3</accession>
<evidence type="ECO:0000313" key="3">
    <source>
        <dbReference type="Proteomes" id="UP000093000"/>
    </source>
</evidence>
<proteinExistence type="predicted"/>
<dbReference type="Proteomes" id="UP000093000">
    <property type="component" value="Unassembled WGS sequence"/>
</dbReference>
<protein>
    <submittedName>
        <fullName evidence="2">Uncharacterized protein</fullName>
    </submittedName>
</protein>
<dbReference type="InParanoid" id="A0A1C7NDK3"/>
<feature type="compositionally biased region" description="Basic and acidic residues" evidence="1">
    <location>
        <begin position="41"/>
        <end position="51"/>
    </location>
</feature>
<keyword evidence="3" id="KW-1185">Reference proteome</keyword>
<dbReference type="AlphaFoldDB" id="A0A1C7NDK3"/>
<reference evidence="2 3" key="1">
    <citation type="submission" date="2016-03" db="EMBL/GenBank/DDBJ databases">
        <title>Choanephora cucurbitarum.</title>
        <authorList>
            <person name="Min B."/>
            <person name="Park H."/>
            <person name="Park J.-H."/>
            <person name="Shin H.-D."/>
            <person name="Choi I.-G."/>
        </authorList>
    </citation>
    <scope>NUCLEOTIDE SEQUENCE [LARGE SCALE GENOMIC DNA]</scope>
    <source>
        <strain evidence="2 3">KUS-F28377</strain>
    </source>
</reference>
<evidence type="ECO:0000256" key="1">
    <source>
        <dbReference type="SAM" id="MobiDB-lite"/>
    </source>
</evidence>
<gene>
    <name evidence="2" type="ORF">A0J61_05304</name>
</gene>
<organism evidence="2 3">
    <name type="scientific">Choanephora cucurbitarum</name>
    <dbReference type="NCBI Taxonomy" id="101091"/>
    <lineage>
        <taxon>Eukaryota</taxon>
        <taxon>Fungi</taxon>
        <taxon>Fungi incertae sedis</taxon>
        <taxon>Mucoromycota</taxon>
        <taxon>Mucoromycotina</taxon>
        <taxon>Mucoromycetes</taxon>
        <taxon>Mucorales</taxon>
        <taxon>Mucorineae</taxon>
        <taxon>Choanephoraceae</taxon>
        <taxon>Choanephoroideae</taxon>
        <taxon>Choanephora</taxon>
    </lineage>
</organism>
<feature type="region of interest" description="Disordered" evidence="1">
    <location>
        <begin position="41"/>
        <end position="63"/>
    </location>
</feature>
<dbReference type="OrthoDB" id="2258660at2759"/>
<evidence type="ECO:0000313" key="2">
    <source>
        <dbReference type="EMBL" id="OBZ86636.1"/>
    </source>
</evidence>
<dbReference type="EMBL" id="LUGH01000283">
    <property type="protein sequence ID" value="OBZ86636.1"/>
    <property type="molecule type" value="Genomic_DNA"/>
</dbReference>
<comment type="caution">
    <text evidence="2">The sequence shown here is derived from an EMBL/GenBank/DDBJ whole genome shotgun (WGS) entry which is preliminary data.</text>
</comment>